<keyword evidence="1" id="KW-0677">Repeat</keyword>
<gene>
    <name evidence="2" type="primary">mrp1</name>
</gene>
<dbReference type="InterPro" id="IPR003409">
    <property type="entry name" value="MORN"/>
</dbReference>
<dbReference type="SUPFAM" id="SSF82185">
    <property type="entry name" value="Histone H3 K4-specific methyltransferase SET7/9 N-terminal domain"/>
    <property type="match status" value="1"/>
</dbReference>
<accession>A0A0H5BL89</accession>
<proteinExistence type="predicted"/>
<sequence>MCYQTADYLDTLVGEFYDAPRWVGKGVIKYDNIQNIDNNTFIFSNHPLSPFKGESFRWNSWKFDDGSIYEGLTLENVPHGKGTVTLGALSNCGILVKNKNVRLLVLYFRYEGEFYSGFAHGLGSLYQPKTFEIYFGEFTFGKKQGCGLKFNLKSFFTLIDSGFSVKNAWLLSRNRIKKSTVYGYFFNDSFQSKNIKLKKYKIYKYCNIEEIKGTLCEIKNILVKTRMFQFKPDSLVYNKSNLNDYTFLTLQDPLRYSFCTEFLAPGPIGQCYSVPNDSRLIREMLKVAENYNFIYNQYNLLL</sequence>
<protein>
    <submittedName>
        <fullName evidence="2">Morn repeat protein 1</fullName>
    </submittedName>
</protein>
<dbReference type="EMBL" id="AB996601">
    <property type="protein sequence ID" value="BAS01662.1"/>
    <property type="molecule type" value="Genomic_DNA"/>
</dbReference>
<dbReference type="AlphaFoldDB" id="A0A0H5BL89"/>
<keyword evidence="2" id="KW-0542">Nucleomorph</keyword>
<organism evidence="2">
    <name type="scientific">Lotharella vacuolata</name>
    <dbReference type="NCBI Taxonomy" id="74820"/>
    <lineage>
        <taxon>Eukaryota</taxon>
        <taxon>Sar</taxon>
        <taxon>Rhizaria</taxon>
        <taxon>Cercozoa</taxon>
        <taxon>Chlorarachniophyceae</taxon>
        <taxon>Lotharella</taxon>
    </lineage>
</organism>
<geneLocation type="nucleomorph" evidence="2"/>
<dbReference type="SMART" id="SM00698">
    <property type="entry name" value="MORN"/>
    <property type="match status" value="3"/>
</dbReference>
<name>A0A0H5BL89_9EUKA</name>
<reference evidence="2" key="1">
    <citation type="journal article" date="2015" name="Genome Biol. Evol.">
        <title>Nucleomorph Genome Sequences of Two Chlorarachniophytes, Amorphochlora amoebiformis and Lotharella vacuolata.</title>
        <authorList>
            <person name="Suzuki S."/>
            <person name="Shirato S."/>
            <person name="Hirakawa Y."/>
            <person name="Ishida K."/>
        </authorList>
    </citation>
    <scope>NUCLEOTIDE SEQUENCE</scope>
    <source>
        <strain evidence="2">CCMP240</strain>
    </source>
</reference>
<evidence type="ECO:0000313" key="2">
    <source>
        <dbReference type="EMBL" id="BAS01662.1"/>
    </source>
</evidence>
<evidence type="ECO:0000256" key="1">
    <source>
        <dbReference type="ARBA" id="ARBA00022737"/>
    </source>
</evidence>
<dbReference type="Pfam" id="PF02493">
    <property type="entry name" value="MORN"/>
    <property type="match status" value="2"/>
</dbReference>